<evidence type="ECO:0000313" key="6">
    <source>
        <dbReference type="EMBL" id="MFD1459887.1"/>
    </source>
</evidence>
<dbReference type="InterPro" id="IPR037455">
    <property type="entry name" value="LucA/IucC-like"/>
</dbReference>
<reference evidence="7" key="1">
    <citation type="journal article" date="2019" name="Int. J. Syst. Evol. Microbiol.">
        <title>The Global Catalogue of Microorganisms (GCM) 10K type strain sequencing project: providing services to taxonomists for standard genome sequencing and annotation.</title>
        <authorList>
            <consortium name="The Broad Institute Genomics Platform"/>
            <consortium name="The Broad Institute Genome Sequencing Center for Infectious Disease"/>
            <person name="Wu L."/>
            <person name="Ma J."/>
        </authorList>
    </citation>
    <scope>NUCLEOTIDE SEQUENCE [LARGE SCALE GENOMIC DNA]</scope>
    <source>
        <strain evidence="7">CCM 9147</strain>
    </source>
</reference>
<feature type="domain" description="Aerobactin siderophore biosynthesis IucA/IucC N-terminal" evidence="4">
    <location>
        <begin position="205"/>
        <end position="472"/>
    </location>
</feature>
<accession>A0ABW4D5E2</accession>
<feature type="domain" description="Aerobactin siderophore biosynthesis IucA/IucC-like C-terminal" evidence="5">
    <location>
        <begin position="513"/>
        <end position="651"/>
    </location>
</feature>
<dbReference type="EMBL" id="JBHTNZ010000001">
    <property type="protein sequence ID" value="MFD1459887.1"/>
    <property type="molecule type" value="Genomic_DNA"/>
</dbReference>
<feature type="compositionally biased region" description="Polar residues" evidence="3">
    <location>
        <begin position="1"/>
        <end position="11"/>
    </location>
</feature>
<comment type="similarity">
    <text evidence="2">Belongs to the IucA/IucC family.</text>
</comment>
<dbReference type="Pfam" id="PF04183">
    <property type="entry name" value="IucA_IucC"/>
    <property type="match status" value="1"/>
</dbReference>
<dbReference type="PANTHER" id="PTHR34384">
    <property type="entry name" value="L-2,3-DIAMINOPROPANOATE--CITRATE LIGASE"/>
    <property type="match status" value="1"/>
</dbReference>
<feature type="region of interest" description="Disordered" evidence="3">
    <location>
        <begin position="1"/>
        <end position="24"/>
    </location>
</feature>
<evidence type="ECO:0000259" key="4">
    <source>
        <dbReference type="Pfam" id="PF04183"/>
    </source>
</evidence>
<evidence type="ECO:0000313" key="7">
    <source>
        <dbReference type="Proteomes" id="UP001597340"/>
    </source>
</evidence>
<feature type="compositionally biased region" description="Basic and acidic residues" evidence="3">
    <location>
        <begin position="15"/>
        <end position="24"/>
    </location>
</feature>
<keyword evidence="7" id="KW-1185">Reference proteome</keyword>
<evidence type="ECO:0000256" key="3">
    <source>
        <dbReference type="SAM" id="MobiDB-lite"/>
    </source>
</evidence>
<dbReference type="Proteomes" id="UP001597340">
    <property type="component" value="Unassembled WGS sequence"/>
</dbReference>
<comment type="caution">
    <text evidence="6">The sequence shown here is derived from an EMBL/GenBank/DDBJ whole genome shotgun (WGS) entry which is preliminary data.</text>
</comment>
<gene>
    <name evidence="6" type="ORF">ACFQ5D_00095</name>
</gene>
<name>A0ABW4D5E2_9BACL</name>
<sequence>MKTTLSTSPVPSSEEATRLQRQKQAENHVMHDLINTLLAEGLWEQADVELLSIPQWQSYCTSVHPELDELFSFQDHDEAAESQGGAAANGAAVRLYRWWVDREQQCSIIFPVQAAVVQPYRYLRSGGVYEIRRQPEGNEWDAQWLHPVKLMQCVIEQCLDEEYRRQEGVGRFVQLLEQTIRQMAWSLDSRLADDNILGMSPTEAFQRLEQHSSLRDRPFHPVSKAKTGMDEEDYRAYIAEFGQPITLSWVALRKDALTTGVGIAQGPHFADTAAGTKEAKAEPGIPHLYDGQQPIDLLLSGSERLLVEQELAERGLAADYIALPVHPWQLTHMLPRHLHAAQADNVWIPLDVKAGTFQATSSVRSLAPQAGGPHYVKLPLGVFSLGASRYLPAVKLINGDRGQALLQQAKARDPQLQERLYLCDEGSWWAYMPKNGSLYDDSPRHLAALARIYPHELIHDPAVRLIPMSALAAGQHSFFREWAAVRGLPDTAASVKQLFGEVCLTFFEIMLRLFRIGLMPEIHGQNCVLIWKNGKIEHILLRDHDSVRLHLPWLTEQGIADPDYQIRPGYSNSLYNETPKKLLFYLQTLGIQVNLYAIIDTLSDTYGIEEPSLWSVLRVQLENAIQSVPFKPDVRREIEQIIFEKPDWPLKLLIKPLLEQSGVPGSMPSGQSRIQNPFLYVDETTIIS</sequence>
<dbReference type="InterPro" id="IPR007310">
    <property type="entry name" value="Aerobactin_biosyn_IucA/IucC_N"/>
</dbReference>
<protein>
    <submittedName>
        <fullName evidence="6">IucA/IucC family protein</fullName>
    </submittedName>
</protein>
<evidence type="ECO:0000256" key="2">
    <source>
        <dbReference type="ARBA" id="ARBA00007832"/>
    </source>
</evidence>
<dbReference type="Gene3D" id="1.10.510.40">
    <property type="match status" value="1"/>
</dbReference>
<proteinExistence type="inferred from homology"/>
<dbReference type="InterPro" id="IPR022770">
    <property type="entry name" value="IucA/IucC-like_C"/>
</dbReference>
<evidence type="ECO:0000259" key="5">
    <source>
        <dbReference type="Pfam" id="PF06276"/>
    </source>
</evidence>
<comment type="pathway">
    <text evidence="1">Siderophore biosynthesis.</text>
</comment>
<dbReference type="Pfam" id="PF06276">
    <property type="entry name" value="FhuF"/>
    <property type="match status" value="1"/>
</dbReference>
<evidence type="ECO:0000256" key="1">
    <source>
        <dbReference type="ARBA" id="ARBA00004924"/>
    </source>
</evidence>
<dbReference type="RefSeq" id="WP_229522754.1">
    <property type="nucleotide sequence ID" value="NZ_JAFFQR010000008.1"/>
</dbReference>
<dbReference type="PANTHER" id="PTHR34384:SF6">
    <property type="entry name" value="STAPHYLOFERRIN B SYNTHASE"/>
    <property type="match status" value="1"/>
</dbReference>
<organism evidence="6 7">
    <name type="scientific">Paenibacillus farraposensis</name>
    <dbReference type="NCBI Taxonomy" id="2807095"/>
    <lineage>
        <taxon>Bacteria</taxon>
        <taxon>Bacillati</taxon>
        <taxon>Bacillota</taxon>
        <taxon>Bacilli</taxon>
        <taxon>Bacillales</taxon>
        <taxon>Paenibacillaceae</taxon>
        <taxon>Paenibacillus</taxon>
    </lineage>
</organism>